<feature type="binding site" evidence="5">
    <location>
        <position position="104"/>
    </location>
    <ligand>
        <name>substrate</name>
    </ligand>
</feature>
<dbReference type="InterPro" id="IPR023210">
    <property type="entry name" value="NADP_OxRdtase_dom"/>
</dbReference>
<dbReference type="PIRSF" id="PIRSF000097">
    <property type="entry name" value="AKR"/>
    <property type="match status" value="1"/>
</dbReference>
<dbReference type="EMBL" id="JACRSS010000001">
    <property type="protein sequence ID" value="MBC8537916.1"/>
    <property type="molecule type" value="Genomic_DNA"/>
</dbReference>
<dbReference type="Gene3D" id="3.20.20.100">
    <property type="entry name" value="NADP-dependent oxidoreductase domain"/>
    <property type="match status" value="1"/>
</dbReference>
<dbReference type="CDD" id="cd19071">
    <property type="entry name" value="AKR_AKR1-5-like"/>
    <property type="match status" value="1"/>
</dbReference>
<comment type="similarity">
    <text evidence="1">Belongs to the aldo/keto reductase family.</text>
</comment>
<dbReference type="InterPro" id="IPR020471">
    <property type="entry name" value="AKR"/>
</dbReference>
<sequence>MDTIKLLNGMEVPKIFFGTYHVKDHDDMGEVLQYAYDAGYRALDTASFYANEDMIGAALDRMGVKEEMIVTTKVWNDVEGYDATIRSFEESEKKLGKVDILLIHWPAREFISRWKAFETLYEEGRVKAIGVSNFLKHHIETLMEHAKILPMLNQIEMNAYYMDWETINFCQDLGIVMEAWKPLMRAGNMLEDKRLAEIAAKYHKTPAQVALRFLLQNDVVVLPKSVRPGRIRENIDIFDFEIDSGDMAELVAMNTGKRQGDDPDTFILP</sequence>
<evidence type="ECO:0000256" key="6">
    <source>
        <dbReference type="PIRSR" id="PIRSR000097-3"/>
    </source>
</evidence>
<keyword evidence="3" id="KW-0560">Oxidoreductase</keyword>
<proteinExistence type="inferred from homology"/>
<dbReference type="GO" id="GO:0016616">
    <property type="term" value="F:oxidoreductase activity, acting on the CH-OH group of donors, NAD or NADP as acceptor"/>
    <property type="evidence" value="ECO:0007669"/>
    <property type="project" value="UniProtKB-ARBA"/>
</dbReference>
<evidence type="ECO:0000256" key="4">
    <source>
        <dbReference type="PIRSR" id="PIRSR000097-1"/>
    </source>
</evidence>
<name>A0A926DGV2_9FIRM</name>
<keyword evidence="9" id="KW-1185">Reference proteome</keyword>
<feature type="active site" description="Proton donor" evidence="4">
    <location>
        <position position="49"/>
    </location>
</feature>
<dbReference type="Proteomes" id="UP000617951">
    <property type="component" value="Unassembled WGS sequence"/>
</dbReference>
<dbReference type="PROSITE" id="PS00798">
    <property type="entry name" value="ALDOKETO_REDUCTASE_1"/>
    <property type="match status" value="1"/>
</dbReference>
<protein>
    <submittedName>
        <fullName evidence="8">Aldo/keto reductase</fullName>
    </submittedName>
</protein>
<dbReference type="InterPro" id="IPR018170">
    <property type="entry name" value="Aldo/ket_reductase_CS"/>
</dbReference>
<dbReference type="InterPro" id="IPR036812">
    <property type="entry name" value="NAD(P)_OxRdtase_dom_sf"/>
</dbReference>
<evidence type="ECO:0000256" key="1">
    <source>
        <dbReference type="ARBA" id="ARBA00007905"/>
    </source>
</evidence>
<dbReference type="PRINTS" id="PR00069">
    <property type="entry name" value="ALDKETRDTASE"/>
</dbReference>
<dbReference type="AlphaFoldDB" id="A0A926DGV2"/>
<feature type="site" description="Lowers pKa of active site Tyr" evidence="6">
    <location>
        <position position="73"/>
    </location>
</feature>
<evidence type="ECO:0000256" key="2">
    <source>
        <dbReference type="ARBA" id="ARBA00022857"/>
    </source>
</evidence>
<evidence type="ECO:0000313" key="9">
    <source>
        <dbReference type="Proteomes" id="UP000617951"/>
    </source>
</evidence>
<gene>
    <name evidence="8" type="ORF">H8693_03070</name>
</gene>
<dbReference type="SUPFAM" id="SSF51430">
    <property type="entry name" value="NAD(P)-linked oxidoreductase"/>
    <property type="match status" value="1"/>
</dbReference>
<evidence type="ECO:0000256" key="5">
    <source>
        <dbReference type="PIRSR" id="PIRSR000097-2"/>
    </source>
</evidence>
<evidence type="ECO:0000259" key="7">
    <source>
        <dbReference type="Pfam" id="PF00248"/>
    </source>
</evidence>
<organism evidence="8 9">
    <name type="scientific">Guopingia tenuis</name>
    <dbReference type="NCBI Taxonomy" id="2763656"/>
    <lineage>
        <taxon>Bacteria</taxon>
        <taxon>Bacillati</taxon>
        <taxon>Bacillota</taxon>
        <taxon>Clostridia</taxon>
        <taxon>Christensenellales</taxon>
        <taxon>Christensenellaceae</taxon>
        <taxon>Guopingia</taxon>
    </lineage>
</organism>
<comment type="caution">
    <text evidence="8">The sequence shown here is derived from an EMBL/GenBank/DDBJ whole genome shotgun (WGS) entry which is preliminary data.</text>
</comment>
<keyword evidence="2" id="KW-0521">NADP</keyword>
<dbReference type="Pfam" id="PF00248">
    <property type="entry name" value="Aldo_ket_red"/>
    <property type="match status" value="1"/>
</dbReference>
<dbReference type="PANTHER" id="PTHR43827">
    <property type="entry name" value="2,5-DIKETO-D-GLUCONIC ACID REDUCTASE"/>
    <property type="match status" value="1"/>
</dbReference>
<evidence type="ECO:0000256" key="3">
    <source>
        <dbReference type="ARBA" id="ARBA00023002"/>
    </source>
</evidence>
<dbReference type="RefSeq" id="WP_249279740.1">
    <property type="nucleotide sequence ID" value="NZ_JACRSS010000001.1"/>
</dbReference>
<dbReference type="PROSITE" id="PS00062">
    <property type="entry name" value="ALDOKETO_REDUCTASE_2"/>
    <property type="match status" value="1"/>
</dbReference>
<reference evidence="8" key="1">
    <citation type="submission" date="2020-08" db="EMBL/GenBank/DDBJ databases">
        <title>Genome public.</title>
        <authorList>
            <person name="Liu C."/>
            <person name="Sun Q."/>
        </authorList>
    </citation>
    <scope>NUCLEOTIDE SEQUENCE</scope>
    <source>
        <strain evidence="8">NSJ-63</strain>
    </source>
</reference>
<accession>A0A926DGV2</accession>
<evidence type="ECO:0000313" key="8">
    <source>
        <dbReference type="EMBL" id="MBC8537916.1"/>
    </source>
</evidence>
<dbReference type="PANTHER" id="PTHR43827:SF3">
    <property type="entry name" value="NADP-DEPENDENT OXIDOREDUCTASE DOMAIN-CONTAINING PROTEIN"/>
    <property type="match status" value="1"/>
</dbReference>
<dbReference type="FunFam" id="3.20.20.100:FF:000002">
    <property type="entry name" value="2,5-diketo-D-gluconic acid reductase A"/>
    <property type="match status" value="1"/>
</dbReference>
<feature type="domain" description="NADP-dependent oxidoreductase" evidence="7">
    <location>
        <begin position="14"/>
        <end position="253"/>
    </location>
</feature>